<dbReference type="Proteomes" id="UP000792457">
    <property type="component" value="Unassembled WGS sequence"/>
</dbReference>
<dbReference type="InterPro" id="IPR042626">
    <property type="entry name" value="THOC6"/>
</dbReference>
<dbReference type="InterPro" id="IPR015943">
    <property type="entry name" value="WD40/YVTN_repeat-like_dom_sf"/>
</dbReference>
<proteinExistence type="inferred from homology"/>
<feature type="repeat" description="WD" evidence="4">
    <location>
        <begin position="149"/>
        <end position="181"/>
    </location>
</feature>
<evidence type="ECO:0000313" key="6">
    <source>
        <dbReference type="Proteomes" id="UP000792457"/>
    </source>
</evidence>
<keyword evidence="6" id="KW-1185">Reference proteome</keyword>
<name>A0A8K0NW78_LADFU</name>
<dbReference type="GO" id="GO:0006406">
    <property type="term" value="P:mRNA export from nucleus"/>
    <property type="evidence" value="ECO:0007669"/>
    <property type="project" value="TreeGrafter"/>
</dbReference>
<dbReference type="InterPro" id="IPR036322">
    <property type="entry name" value="WD40_repeat_dom_sf"/>
</dbReference>
<dbReference type="Gene3D" id="2.130.10.10">
    <property type="entry name" value="YVTN repeat-like/Quinoprotein amine dehydrogenase"/>
    <property type="match status" value="1"/>
</dbReference>
<sequence>MVDKELYNTVLSQTFSACGRYLIVGNTYGEIAVFDLRLLLNPSDEHPATRKPVQKFVINDGVQVCSMVSTKKWLITGTVGEISGWDWNSITSSPKVSWTINIPSSKDALEKPDVNSLLLNDMDGNLYAGCGDNKIYVFDLEDGKLIRNFSGHDDYIHCIHNSGTTLASASEDGTVKLWDVRQEVYCHMIQPHAHEKLYRPHLGKWVGAVSLSDDWLLCGGGPRPSLWHTKSLDVTTVYPMDDKGIHFLAFHDDRIMAGGCYPYFYHFSYNGDVLALIPSSSTTVYSAVFQEAPYKVLSIAGSSSKIDLCSNFSYRDQVLTF</sequence>
<dbReference type="SUPFAM" id="SSF50978">
    <property type="entry name" value="WD40 repeat-like"/>
    <property type="match status" value="1"/>
</dbReference>
<evidence type="ECO:0000256" key="4">
    <source>
        <dbReference type="PROSITE-ProRule" id="PRU00221"/>
    </source>
</evidence>
<dbReference type="EMBL" id="KZ308180">
    <property type="protein sequence ID" value="KAG8223957.1"/>
    <property type="molecule type" value="Genomic_DNA"/>
</dbReference>
<protein>
    <recommendedName>
        <fullName evidence="7">THO complex subunit 6</fullName>
    </recommendedName>
</protein>
<dbReference type="PANTHER" id="PTHR44411">
    <property type="entry name" value="THO COMPLEX SUBUNIT 6 HOMOLOG"/>
    <property type="match status" value="1"/>
</dbReference>
<reference evidence="5" key="1">
    <citation type="submission" date="2013-04" db="EMBL/GenBank/DDBJ databases">
        <authorList>
            <person name="Qu J."/>
            <person name="Murali S.C."/>
            <person name="Bandaranaike D."/>
            <person name="Bellair M."/>
            <person name="Blankenburg K."/>
            <person name="Chao H."/>
            <person name="Dinh H."/>
            <person name="Doddapaneni H."/>
            <person name="Downs B."/>
            <person name="Dugan-Rocha S."/>
            <person name="Elkadiri S."/>
            <person name="Gnanaolivu R.D."/>
            <person name="Hernandez B."/>
            <person name="Javaid M."/>
            <person name="Jayaseelan J.C."/>
            <person name="Lee S."/>
            <person name="Li M."/>
            <person name="Ming W."/>
            <person name="Munidasa M."/>
            <person name="Muniz J."/>
            <person name="Nguyen L."/>
            <person name="Ongeri F."/>
            <person name="Osuji N."/>
            <person name="Pu L.-L."/>
            <person name="Puazo M."/>
            <person name="Qu C."/>
            <person name="Quiroz J."/>
            <person name="Raj R."/>
            <person name="Weissenberger G."/>
            <person name="Xin Y."/>
            <person name="Zou X."/>
            <person name="Han Y."/>
            <person name="Richards S."/>
            <person name="Worley K."/>
            <person name="Muzny D."/>
            <person name="Gibbs R."/>
        </authorList>
    </citation>
    <scope>NUCLEOTIDE SEQUENCE</scope>
    <source>
        <strain evidence="5">Sampled in the wild</strain>
    </source>
</reference>
<keyword evidence="3" id="KW-0677">Repeat</keyword>
<dbReference type="SMART" id="SM00320">
    <property type="entry name" value="WD40"/>
    <property type="match status" value="3"/>
</dbReference>
<dbReference type="PROSITE" id="PS00678">
    <property type="entry name" value="WD_REPEATS_1"/>
    <property type="match status" value="1"/>
</dbReference>
<keyword evidence="2 4" id="KW-0853">WD repeat</keyword>
<dbReference type="AlphaFoldDB" id="A0A8K0NW78"/>
<comment type="caution">
    <text evidence="5">The sequence shown here is derived from an EMBL/GenBank/DDBJ whole genome shotgun (WGS) entry which is preliminary data.</text>
</comment>
<evidence type="ECO:0000256" key="3">
    <source>
        <dbReference type="ARBA" id="ARBA00022737"/>
    </source>
</evidence>
<gene>
    <name evidence="5" type="ORF">J437_LFUL003765</name>
</gene>
<dbReference type="Pfam" id="PF00400">
    <property type="entry name" value="WD40"/>
    <property type="match status" value="1"/>
</dbReference>
<dbReference type="PROSITE" id="PS50294">
    <property type="entry name" value="WD_REPEATS_REGION"/>
    <property type="match status" value="1"/>
</dbReference>
<dbReference type="OrthoDB" id="273067at2759"/>
<evidence type="ECO:0000313" key="5">
    <source>
        <dbReference type="EMBL" id="KAG8223957.1"/>
    </source>
</evidence>
<evidence type="ECO:0008006" key="7">
    <source>
        <dbReference type="Google" id="ProtNLM"/>
    </source>
</evidence>
<evidence type="ECO:0000256" key="2">
    <source>
        <dbReference type="ARBA" id="ARBA00022574"/>
    </source>
</evidence>
<dbReference type="PROSITE" id="PS50082">
    <property type="entry name" value="WD_REPEATS_2"/>
    <property type="match status" value="1"/>
</dbReference>
<dbReference type="PANTHER" id="PTHR44411:SF1">
    <property type="entry name" value="THO COMPLEX SUBUNIT 6 HOMOLOG"/>
    <property type="match status" value="1"/>
</dbReference>
<organism evidence="5 6">
    <name type="scientific">Ladona fulva</name>
    <name type="common">Scarce chaser dragonfly</name>
    <name type="synonym">Libellula fulva</name>
    <dbReference type="NCBI Taxonomy" id="123851"/>
    <lineage>
        <taxon>Eukaryota</taxon>
        <taxon>Metazoa</taxon>
        <taxon>Ecdysozoa</taxon>
        <taxon>Arthropoda</taxon>
        <taxon>Hexapoda</taxon>
        <taxon>Insecta</taxon>
        <taxon>Pterygota</taxon>
        <taxon>Palaeoptera</taxon>
        <taxon>Odonata</taxon>
        <taxon>Epiprocta</taxon>
        <taxon>Anisoptera</taxon>
        <taxon>Libelluloidea</taxon>
        <taxon>Libellulidae</taxon>
        <taxon>Ladona</taxon>
    </lineage>
</organism>
<comment type="similarity">
    <text evidence="1">Belongs to the WD repeat THOC6 family.</text>
</comment>
<accession>A0A8K0NW78</accession>
<dbReference type="GO" id="GO:0000346">
    <property type="term" value="C:transcription export complex"/>
    <property type="evidence" value="ECO:0007669"/>
    <property type="project" value="TreeGrafter"/>
</dbReference>
<reference evidence="5" key="2">
    <citation type="submission" date="2017-10" db="EMBL/GenBank/DDBJ databases">
        <title>Ladona fulva Genome sequencing and assembly.</title>
        <authorList>
            <person name="Murali S."/>
            <person name="Richards S."/>
            <person name="Bandaranaike D."/>
            <person name="Bellair M."/>
            <person name="Blankenburg K."/>
            <person name="Chao H."/>
            <person name="Dinh H."/>
            <person name="Doddapaneni H."/>
            <person name="Dugan-Rocha S."/>
            <person name="Elkadiri S."/>
            <person name="Gnanaolivu R."/>
            <person name="Hernandez B."/>
            <person name="Skinner E."/>
            <person name="Javaid M."/>
            <person name="Lee S."/>
            <person name="Li M."/>
            <person name="Ming W."/>
            <person name="Munidasa M."/>
            <person name="Muniz J."/>
            <person name="Nguyen L."/>
            <person name="Hughes D."/>
            <person name="Osuji N."/>
            <person name="Pu L.-L."/>
            <person name="Puazo M."/>
            <person name="Qu C."/>
            <person name="Quiroz J."/>
            <person name="Raj R."/>
            <person name="Weissenberger G."/>
            <person name="Xin Y."/>
            <person name="Zou X."/>
            <person name="Han Y."/>
            <person name="Worley K."/>
            <person name="Muzny D."/>
            <person name="Gibbs R."/>
        </authorList>
    </citation>
    <scope>NUCLEOTIDE SEQUENCE</scope>
    <source>
        <strain evidence="5">Sampled in the wild</strain>
    </source>
</reference>
<dbReference type="InterPro" id="IPR001680">
    <property type="entry name" value="WD40_rpt"/>
</dbReference>
<dbReference type="PROSITE" id="PS51257">
    <property type="entry name" value="PROKAR_LIPOPROTEIN"/>
    <property type="match status" value="1"/>
</dbReference>
<dbReference type="GO" id="GO:0000347">
    <property type="term" value="C:THO complex"/>
    <property type="evidence" value="ECO:0007669"/>
    <property type="project" value="TreeGrafter"/>
</dbReference>
<evidence type="ECO:0000256" key="1">
    <source>
        <dbReference type="ARBA" id="ARBA00009728"/>
    </source>
</evidence>
<dbReference type="InterPro" id="IPR019775">
    <property type="entry name" value="WD40_repeat_CS"/>
</dbReference>